<feature type="region of interest" description="Disordered" evidence="6">
    <location>
        <begin position="24"/>
        <end position="83"/>
    </location>
</feature>
<reference evidence="7" key="2">
    <citation type="submission" date="2025-09" db="UniProtKB">
        <authorList>
            <consortium name="Ensembl"/>
        </authorList>
    </citation>
    <scope>IDENTIFICATION</scope>
</reference>
<feature type="compositionally biased region" description="Basic and acidic residues" evidence="6">
    <location>
        <begin position="461"/>
        <end position="487"/>
    </location>
</feature>
<dbReference type="InterPro" id="IPR051483">
    <property type="entry name" value="MAP7_domain-containing"/>
</dbReference>
<feature type="compositionally biased region" description="Basic and acidic residues" evidence="6">
    <location>
        <begin position="690"/>
        <end position="746"/>
    </location>
</feature>
<organism evidence="7 8">
    <name type="scientific">Eptatretus burgeri</name>
    <name type="common">Inshore hagfish</name>
    <dbReference type="NCBI Taxonomy" id="7764"/>
    <lineage>
        <taxon>Eukaryota</taxon>
        <taxon>Metazoa</taxon>
        <taxon>Chordata</taxon>
        <taxon>Craniata</taxon>
        <taxon>Vertebrata</taxon>
        <taxon>Cyclostomata</taxon>
        <taxon>Myxini</taxon>
        <taxon>Myxiniformes</taxon>
        <taxon>Myxinidae</taxon>
        <taxon>Eptatretinae</taxon>
        <taxon>Eptatretus</taxon>
    </lineage>
</organism>
<keyword evidence="8" id="KW-1185">Reference proteome</keyword>
<dbReference type="Ensembl" id="ENSEBUT00000013595.1">
    <property type="protein sequence ID" value="ENSEBUP00000013019.1"/>
    <property type="gene ID" value="ENSEBUG00000008184.1"/>
</dbReference>
<feature type="region of interest" description="Disordered" evidence="6">
    <location>
        <begin position="388"/>
        <end position="826"/>
    </location>
</feature>
<evidence type="ECO:0000256" key="5">
    <source>
        <dbReference type="ARBA" id="ARBA00023212"/>
    </source>
</evidence>
<comment type="subcellular location">
    <subcellularLocation>
        <location evidence="1">Cytoplasm</location>
        <location evidence="1">Cytoskeleton</location>
    </subcellularLocation>
</comment>
<protein>
    <recommendedName>
        <fullName evidence="9">Ensconsin</fullName>
    </recommendedName>
</protein>
<keyword evidence="5" id="KW-0206">Cytoskeleton</keyword>
<feature type="compositionally biased region" description="Polar residues" evidence="6">
    <location>
        <begin position="423"/>
        <end position="433"/>
    </location>
</feature>
<evidence type="ECO:0000256" key="4">
    <source>
        <dbReference type="ARBA" id="ARBA00023054"/>
    </source>
</evidence>
<keyword evidence="4" id="KW-0175">Coiled coil</keyword>
<comment type="similarity">
    <text evidence="2">Belongs to the MAP7 family.</text>
</comment>
<feature type="compositionally biased region" description="Basic and acidic residues" evidence="6">
    <location>
        <begin position="73"/>
        <end position="83"/>
    </location>
</feature>
<feature type="compositionally biased region" description="Basic residues" evidence="6">
    <location>
        <begin position="395"/>
        <end position="407"/>
    </location>
</feature>
<reference evidence="7" key="1">
    <citation type="submission" date="2025-08" db="UniProtKB">
        <authorList>
            <consortium name="Ensembl"/>
        </authorList>
    </citation>
    <scope>IDENTIFICATION</scope>
</reference>
<evidence type="ECO:0000256" key="6">
    <source>
        <dbReference type="SAM" id="MobiDB-lite"/>
    </source>
</evidence>
<name>A0A8C4QD61_EPTBU</name>
<feature type="compositionally biased region" description="Polar residues" evidence="6">
    <location>
        <begin position="362"/>
        <end position="371"/>
    </location>
</feature>
<accession>A0A8C4QD61</accession>
<feature type="region of interest" description="Disordered" evidence="6">
    <location>
        <begin position="217"/>
        <end position="239"/>
    </location>
</feature>
<evidence type="ECO:0000256" key="1">
    <source>
        <dbReference type="ARBA" id="ARBA00004245"/>
    </source>
</evidence>
<dbReference type="GO" id="GO:0015630">
    <property type="term" value="C:microtubule cytoskeleton"/>
    <property type="evidence" value="ECO:0007669"/>
    <property type="project" value="InterPro"/>
</dbReference>
<feature type="compositionally biased region" description="Basic and acidic residues" evidence="6">
    <location>
        <begin position="408"/>
        <end position="419"/>
    </location>
</feature>
<evidence type="ECO:0000256" key="2">
    <source>
        <dbReference type="ARBA" id="ARBA00007525"/>
    </source>
</evidence>
<feature type="compositionally biased region" description="Basic and acidic residues" evidence="6">
    <location>
        <begin position="313"/>
        <end position="331"/>
    </location>
</feature>
<dbReference type="Pfam" id="PF05672">
    <property type="entry name" value="MAP7"/>
    <property type="match status" value="1"/>
</dbReference>
<sequence>MEPDVVLSVTGRCEVPDLVALIAPSQKPVSWRRGEEGQESSQGLDIPSSPRPTSSPSAPTAAKAGLDASSSSTDERVRLAKERREALQRQLAARGEAYLAREHHVHMRHERAMEERRRRLYQQRQHEDRRRAAVDEKRKAHLAEDKARYEAAIRCAQERYAKHDPRGRCSRVSSSRIHKPGSDRRCISTVNLSRHNPDAPVVNKRLSNSYATLMHTPDKQGFGARKKFQSKRGRRSTLSPAEMSIVSRLLTPTHSSLARSHSVATLSDSQDAVLPLCPRSVFASPSCTPPYKFGVQSQSTERQRRSRSSFSTLRRDTESPLIDRIKRESLDPKLCSPANRTPRRSEPLLTTRQSPKPPRTRPSISPVPTSCRSPVLALSKFDKAKGDLEKSFPLKPRRSVGKRPVRGKHLEEPVRDEARGPSPLSSAASQKETNGPIETAASAAEVETGQKTEAQPGANIEQEKVKQLEKKHRKEEPDDNLEKEINVPKEVPLNQPTQTTLKDVEIVKNGERAPPSEEDEATGRSKPGSEKLEMKRSDPEGLSSKKEQLGPLATLKWERTESNPILAVTQSSVAREGRSALPSKGIREERSGSFPGRVVGGRATGDGEDNSRSRAIAGQTNAEDASRALAEKRRLAREQREREEQERLVQEEAERRMKEEIARRKAEERARRKEEARRLAEEREREEEEERLRAEEERLRKEQEEVERQAEIARQREVVELKAREEAEKQREEREKQMQQEEMERQQRKKRLEQIMQRTRRSEMPKKEEKEAQSNGQNLNGQLPEVTSGNVDGSEDVLNSAGSNGMDNPATEVEGEVKEEEVANKSMQSLLVSKQLIEPRDVDPDPTPALIPSQASTLAVEENGTLNAEQV</sequence>
<dbReference type="Proteomes" id="UP000694388">
    <property type="component" value="Unplaced"/>
</dbReference>
<feature type="compositionally biased region" description="Basic and acidic residues" evidence="6">
    <location>
        <begin position="760"/>
        <end position="772"/>
    </location>
</feature>
<feature type="region of interest" description="Disordered" evidence="6">
    <location>
        <begin position="838"/>
        <end position="871"/>
    </location>
</feature>
<feature type="compositionally biased region" description="Low complexity" evidence="6">
    <location>
        <begin position="47"/>
        <end position="62"/>
    </location>
</feature>
<proteinExistence type="inferred from homology"/>
<dbReference type="InterPro" id="IPR008604">
    <property type="entry name" value="MAP7_fam"/>
</dbReference>
<feature type="compositionally biased region" description="Basic residues" evidence="6">
    <location>
        <begin position="224"/>
        <end position="235"/>
    </location>
</feature>
<feature type="compositionally biased region" description="Polar residues" evidence="6">
    <location>
        <begin position="773"/>
        <end position="791"/>
    </location>
</feature>
<evidence type="ECO:0000313" key="8">
    <source>
        <dbReference type="Proteomes" id="UP000694388"/>
    </source>
</evidence>
<evidence type="ECO:0000256" key="3">
    <source>
        <dbReference type="ARBA" id="ARBA00022490"/>
    </source>
</evidence>
<dbReference type="GeneTree" id="ENSGT00950000182941"/>
<dbReference type="AlphaFoldDB" id="A0A8C4QD61"/>
<evidence type="ECO:0000313" key="7">
    <source>
        <dbReference type="Ensembl" id="ENSEBUP00000013019.1"/>
    </source>
</evidence>
<feature type="compositionally biased region" description="Basic and acidic residues" evidence="6">
    <location>
        <begin position="624"/>
        <end position="683"/>
    </location>
</feature>
<dbReference type="PANTHER" id="PTHR15073:SF1">
    <property type="entry name" value="RETICULOCYTE-BINDING PROTEIN HOMOLOG 2A"/>
    <property type="match status" value="1"/>
</dbReference>
<dbReference type="GO" id="GO:0000226">
    <property type="term" value="P:microtubule cytoskeleton organization"/>
    <property type="evidence" value="ECO:0007669"/>
    <property type="project" value="InterPro"/>
</dbReference>
<evidence type="ECO:0008006" key="9">
    <source>
        <dbReference type="Google" id="ProtNLM"/>
    </source>
</evidence>
<dbReference type="PANTHER" id="PTHR15073">
    <property type="entry name" value="MICROTUBULE-ASSOCIATED PROTEIN"/>
    <property type="match status" value="1"/>
</dbReference>
<feature type="compositionally biased region" description="Basic and acidic residues" evidence="6">
    <location>
        <begin position="502"/>
        <end position="548"/>
    </location>
</feature>
<feature type="region of interest" description="Disordered" evidence="6">
    <location>
        <begin position="291"/>
        <end position="371"/>
    </location>
</feature>
<keyword evidence="3" id="KW-0963">Cytoplasm</keyword>